<gene>
    <name evidence="1" type="ORF">K488DRAFT_86073</name>
</gene>
<evidence type="ECO:0000313" key="2">
    <source>
        <dbReference type="Proteomes" id="UP000814128"/>
    </source>
</evidence>
<evidence type="ECO:0000313" key="1">
    <source>
        <dbReference type="EMBL" id="KAI0032205.1"/>
    </source>
</evidence>
<name>A0ACB8QKH6_9AGAM</name>
<keyword evidence="2" id="KW-1185">Reference proteome</keyword>
<sequence>MDCFTYSSTHLLLSLERLVDVSPRTTTSYAQPNVNLSLQLSNCVADVTNSLMHQFCFSREQFIQAAHLAPFVILLLSLLFAVCSAYIYLPGPDVSPALVDLQRILIPTRSRWPAYYLRLLERTIVKSKTPTLALDLQTLVDDILSGTLEFRDATRDLPLLLAGNVPLSDLHVQLKISPWMHVRTALSLRLSNFCAGMVLINESKAISLLDPLRPARPSADTTIPTAASFCADLSRVAPAHLPDFLSLLHELLPSDTRILLLLATPEPALSSPALAAPAGLRTLDTSLPALLALLPSAGLSLEHVVDASSVYASALESGVRILEHDPEACVRLARTKGMRRWREERLKGAWEAALLRTGRLVRWGVTVCT</sequence>
<dbReference type="Proteomes" id="UP000814128">
    <property type="component" value="Unassembled WGS sequence"/>
</dbReference>
<reference evidence="1" key="2">
    <citation type="journal article" date="2022" name="New Phytol.">
        <title>Evolutionary transition to the ectomycorrhizal habit in the genomes of a hyperdiverse lineage of mushroom-forming fungi.</title>
        <authorList>
            <person name="Looney B."/>
            <person name="Miyauchi S."/>
            <person name="Morin E."/>
            <person name="Drula E."/>
            <person name="Courty P.E."/>
            <person name="Kohler A."/>
            <person name="Kuo A."/>
            <person name="LaButti K."/>
            <person name="Pangilinan J."/>
            <person name="Lipzen A."/>
            <person name="Riley R."/>
            <person name="Andreopoulos W."/>
            <person name="He G."/>
            <person name="Johnson J."/>
            <person name="Nolan M."/>
            <person name="Tritt A."/>
            <person name="Barry K.W."/>
            <person name="Grigoriev I.V."/>
            <person name="Nagy L.G."/>
            <person name="Hibbett D."/>
            <person name="Henrissat B."/>
            <person name="Matheny P.B."/>
            <person name="Labbe J."/>
            <person name="Martin F.M."/>
        </authorList>
    </citation>
    <scope>NUCLEOTIDE SEQUENCE</scope>
    <source>
        <strain evidence="1">EC-137</strain>
    </source>
</reference>
<proteinExistence type="predicted"/>
<accession>A0ACB8QKH6</accession>
<dbReference type="EMBL" id="MU273553">
    <property type="protein sequence ID" value="KAI0032205.1"/>
    <property type="molecule type" value="Genomic_DNA"/>
</dbReference>
<organism evidence="1 2">
    <name type="scientific">Vararia minispora EC-137</name>
    <dbReference type="NCBI Taxonomy" id="1314806"/>
    <lineage>
        <taxon>Eukaryota</taxon>
        <taxon>Fungi</taxon>
        <taxon>Dikarya</taxon>
        <taxon>Basidiomycota</taxon>
        <taxon>Agaricomycotina</taxon>
        <taxon>Agaricomycetes</taxon>
        <taxon>Russulales</taxon>
        <taxon>Lachnocladiaceae</taxon>
        <taxon>Vararia</taxon>
    </lineage>
</organism>
<reference evidence="1" key="1">
    <citation type="submission" date="2021-02" db="EMBL/GenBank/DDBJ databases">
        <authorList>
            <consortium name="DOE Joint Genome Institute"/>
            <person name="Ahrendt S."/>
            <person name="Looney B.P."/>
            <person name="Miyauchi S."/>
            <person name="Morin E."/>
            <person name="Drula E."/>
            <person name="Courty P.E."/>
            <person name="Chicoki N."/>
            <person name="Fauchery L."/>
            <person name="Kohler A."/>
            <person name="Kuo A."/>
            <person name="Labutti K."/>
            <person name="Pangilinan J."/>
            <person name="Lipzen A."/>
            <person name="Riley R."/>
            <person name="Andreopoulos W."/>
            <person name="He G."/>
            <person name="Johnson J."/>
            <person name="Barry K.W."/>
            <person name="Grigoriev I.V."/>
            <person name="Nagy L."/>
            <person name="Hibbett D."/>
            <person name="Henrissat B."/>
            <person name="Matheny P.B."/>
            <person name="Labbe J."/>
            <person name="Martin F."/>
        </authorList>
    </citation>
    <scope>NUCLEOTIDE SEQUENCE</scope>
    <source>
        <strain evidence="1">EC-137</strain>
    </source>
</reference>
<protein>
    <submittedName>
        <fullName evidence="1">Uncharacterized protein</fullName>
    </submittedName>
</protein>
<comment type="caution">
    <text evidence="1">The sequence shown here is derived from an EMBL/GenBank/DDBJ whole genome shotgun (WGS) entry which is preliminary data.</text>
</comment>